<reference evidence="1 2" key="1">
    <citation type="journal article" date="2019" name="Sci. Rep.">
        <title>Orb-weaving spider Araneus ventricosus genome elucidates the spidroin gene catalogue.</title>
        <authorList>
            <person name="Kono N."/>
            <person name="Nakamura H."/>
            <person name="Ohtoshi R."/>
            <person name="Moran D.A.P."/>
            <person name="Shinohara A."/>
            <person name="Yoshida Y."/>
            <person name="Fujiwara M."/>
            <person name="Mori M."/>
            <person name="Tomita M."/>
            <person name="Arakawa K."/>
        </authorList>
    </citation>
    <scope>NUCLEOTIDE SEQUENCE [LARGE SCALE GENOMIC DNA]</scope>
</reference>
<evidence type="ECO:0000313" key="2">
    <source>
        <dbReference type="Proteomes" id="UP000499080"/>
    </source>
</evidence>
<protein>
    <submittedName>
        <fullName evidence="1">Uncharacterized protein</fullName>
    </submittedName>
</protein>
<comment type="caution">
    <text evidence="1">The sequence shown here is derived from an EMBL/GenBank/DDBJ whole genome shotgun (WGS) entry which is preliminary data.</text>
</comment>
<accession>A0A4Y2SXM3</accession>
<name>A0A4Y2SXM3_ARAVE</name>
<evidence type="ECO:0000313" key="1">
    <source>
        <dbReference type="EMBL" id="GBN92711.1"/>
    </source>
</evidence>
<sequence>MDLAQQGCGCIFEMVTNMPCSWLDRRGAAGSHLLPDGPPLPETRGGHQRLYRLQVQLPLGPPRRLCLCLCMELLLGKLSLETEFPRSLKLRP</sequence>
<gene>
    <name evidence="1" type="ORF">AVEN_135809_1</name>
</gene>
<organism evidence="1 2">
    <name type="scientific">Araneus ventricosus</name>
    <name type="common">Orbweaver spider</name>
    <name type="synonym">Epeira ventricosa</name>
    <dbReference type="NCBI Taxonomy" id="182803"/>
    <lineage>
        <taxon>Eukaryota</taxon>
        <taxon>Metazoa</taxon>
        <taxon>Ecdysozoa</taxon>
        <taxon>Arthropoda</taxon>
        <taxon>Chelicerata</taxon>
        <taxon>Arachnida</taxon>
        <taxon>Araneae</taxon>
        <taxon>Araneomorphae</taxon>
        <taxon>Entelegynae</taxon>
        <taxon>Araneoidea</taxon>
        <taxon>Araneidae</taxon>
        <taxon>Araneus</taxon>
    </lineage>
</organism>
<dbReference type="Proteomes" id="UP000499080">
    <property type="component" value="Unassembled WGS sequence"/>
</dbReference>
<dbReference type="AlphaFoldDB" id="A0A4Y2SXM3"/>
<proteinExistence type="predicted"/>
<dbReference type="EMBL" id="BGPR01024540">
    <property type="protein sequence ID" value="GBN92711.1"/>
    <property type="molecule type" value="Genomic_DNA"/>
</dbReference>
<keyword evidence="2" id="KW-1185">Reference proteome</keyword>